<evidence type="ECO:0000313" key="1">
    <source>
        <dbReference type="EMBL" id="KKM80496.1"/>
    </source>
</evidence>
<name>A0A0F9L0I6_9ZZZZ</name>
<accession>A0A0F9L0I6</accession>
<proteinExistence type="predicted"/>
<reference evidence="1" key="1">
    <citation type="journal article" date="2015" name="Nature">
        <title>Complex archaea that bridge the gap between prokaryotes and eukaryotes.</title>
        <authorList>
            <person name="Spang A."/>
            <person name="Saw J.H."/>
            <person name="Jorgensen S.L."/>
            <person name="Zaremba-Niedzwiedzka K."/>
            <person name="Martijn J."/>
            <person name="Lind A.E."/>
            <person name="van Eijk R."/>
            <person name="Schleper C."/>
            <person name="Guy L."/>
            <person name="Ettema T.J."/>
        </authorList>
    </citation>
    <scope>NUCLEOTIDE SEQUENCE</scope>
</reference>
<gene>
    <name evidence="1" type="ORF">LCGC14_1339190</name>
</gene>
<organism evidence="1">
    <name type="scientific">marine sediment metagenome</name>
    <dbReference type="NCBI Taxonomy" id="412755"/>
    <lineage>
        <taxon>unclassified sequences</taxon>
        <taxon>metagenomes</taxon>
        <taxon>ecological metagenomes</taxon>
    </lineage>
</organism>
<dbReference type="AlphaFoldDB" id="A0A0F9L0I6"/>
<comment type="caution">
    <text evidence="1">The sequence shown here is derived from an EMBL/GenBank/DDBJ whole genome shotgun (WGS) entry which is preliminary data.</text>
</comment>
<sequence>MHINKINKLLRIKIQLRKDRDIINRKLSTVDNVISTLRFMDTVGNRRKNESNMSSR</sequence>
<dbReference type="EMBL" id="LAZR01008172">
    <property type="protein sequence ID" value="KKM80496.1"/>
    <property type="molecule type" value="Genomic_DNA"/>
</dbReference>
<protein>
    <submittedName>
        <fullName evidence="1">Uncharacterized protein</fullName>
    </submittedName>
</protein>